<dbReference type="Gene3D" id="3.20.20.120">
    <property type="entry name" value="Enolase-like C-terminal domain"/>
    <property type="match status" value="1"/>
</dbReference>
<evidence type="ECO:0000313" key="5">
    <source>
        <dbReference type="EMBL" id="NEN05393.1"/>
    </source>
</evidence>
<dbReference type="SFLD" id="SFLDS00001">
    <property type="entry name" value="Enolase"/>
    <property type="match status" value="1"/>
</dbReference>
<sequence length="374" mass="39999">MTLAPPIARTSVDGTIVSAEAWLSDLEVETVRTDAVQSFLKQETIFVRIRTAGGVEGLGYSYTIGTGGAAVLSMLRSCLLDVLVGMDSNRPEAVWRALFSATRATTVGAITSLALAAADTAVWDARCKASGLPLWVAAGGSRQSIPLYDTEGGWLHFETDELVAQALESQRHGLNGVKIKVGKPRGHEDLERLAAVRAAVGDSMDIMIDANQSMTAAEAIRRAALLEPLDIFWFEEPLPAEDMAGHRRLAESTTLPIAVGESMYSIGHFREYLQAGAASIVQVDAARVGGITPWLKVAHLAESFNVAVAPHFLMELHVSLCCAVPNALYLEHIPQLRSVTRSEMTISGGHAVASDAPGLGIEWDMDAVDDLRVA</sequence>
<dbReference type="SUPFAM" id="SSF54826">
    <property type="entry name" value="Enolase N-terminal domain-like"/>
    <property type="match status" value="1"/>
</dbReference>
<evidence type="ECO:0000256" key="2">
    <source>
        <dbReference type="ARBA" id="ARBA00022723"/>
    </source>
</evidence>
<dbReference type="AlphaFoldDB" id="A0A6L9XVI6"/>
<dbReference type="RefSeq" id="WP_163288614.1">
    <property type="nucleotide sequence ID" value="NZ_JAAGWY010000001.1"/>
</dbReference>
<dbReference type="InterPro" id="IPR029065">
    <property type="entry name" value="Enolase_C-like"/>
</dbReference>
<evidence type="ECO:0000313" key="6">
    <source>
        <dbReference type="Proteomes" id="UP000474967"/>
    </source>
</evidence>
<keyword evidence="2" id="KW-0479">Metal-binding</keyword>
<organism evidence="5 6">
    <name type="scientific">Leifsonia tongyongensis</name>
    <dbReference type="NCBI Taxonomy" id="1268043"/>
    <lineage>
        <taxon>Bacteria</taxon>
        <taxon>Bacillati</taxon>
        <taxon>Actinomycetota</taxon>
        <taxon>Actinomycetes</taxon>
        <taxon>Micrococcales</taxon>
        <taxon>Microbacteriaceae</taxon>
        <taxon>Leifsonia</taxon>
    </lineage>
</organism>
<dbReference type="EMBL" id="JAAGWY010000001">
    <property type="protein sequence ID" value="NEN05393.1"/>
    <property type="molecule type" value="Genomic_DNA"/>
</dbReference>
<dbReference type="PANTHER" id="PTHR13794:SF58">
    <property type="entry name" value="MITOCHONDRIAL ENOLASE SUPERFAMILY MEMBER 1"/>
    <property type="match status" value="1"/>
</dbReference>
<dbReference type="InterPro" id="IPR046945">
    <property type="entry name" value="RHMD-like"/>
</dbReference>
<dbReference type="SMART" id="SM00922">
    <property type="entry name" value="MR_MLE"/>
    <property type="match status" value="1"/>
</dbReference>
<dbReference type="GO" id="GO:0016052">
    <property type="term" value="P:carbohydrate catabolic process"/>
    <property type="evidence" value="ECO:0007669"/>
    <property type="project" value="TreeGrafter"/>
</dbReference>
<comment type="cofactor">
    <cofactor evidence="1">
        <name>Mg(2+)</name>
        <dbReference type="ChEBI" id="CHEBI:18420"/>
    </cofactor>
</comment>
<evidence type="ECO:0000256" key="3">
    <source>
        <dbReference type="ARBA" id="ARBA00022842"/>
    </source>
</evidence>
<dbReference type="InterPro" id="IPR036849">
    <property type="entry name" value="Enolase-like_C_sf"/>
</dbReference>
<keyword evidence="6" id="KW-1185">Reference proteome</keyword>
<dbReference type="Pfam" id="PF02746">
    <property type="entry name" value="MR_MLE_N"/>
    <property type="match status" value="1"/>
</dbReference>
<dbReference type="SFLD" id="SFLDG00179">
    <property type="entry name" value="mandelate_racemase"/>
    <property type="match status" value="1"/>
</dbReference>
<dbReference type="Proteomes" id="UP000474967">
    <property type="component" value="Unassembled WGS sequence"/>
</dbReference>
<dbReference type="Pfam" id="PF13378">
    <property type="entry name" value="MR_MLE_C"/>
    <property type="match status" value="1"/>
</dbReference>
<dbReference type="GO" id="GO:0000287">
    <property type="term" value="F:magnesium ion binding"/>
    <property type="evidence" value="ECO:0007669"/>
    <property type="project" value="TreeGrafter"/>
</dbReference>
<feature type="domain" description="Mandelate racemase/muconate lactonizing enzyme C-terminal" evidence="4">
    <location>
        <begin position="160"/>
        <end position="256"/>
    </location>
</feature>
<name>A0A6L9XVI6_9MICO</name>
<dbReference type="CDD" id="cd03316">
    <property type="entry name" value="MR_like"/>
    <property type="match status" value="1"/>
</dbReference>
<accession>A0A6L9XVI6</accession>
<dbReference type="InterPro" id="IPR029017">
    <property type="entry name" value="Enolase-like_N"/>
</dbReference>
<keyword evidence="3" id="KW-0460">Magnesium</keyword>
<protein>
    <submittedName>
        <fullName evidence="5">Mandelate racemase/muconate lactonizing enzyme family protein</fullName>
    </submittedName>
</protein>
<dbReference type="GO" id="GO:0016836">
    <property type="term" value="F:hydro-lyase activity"/>
    <property type="evidence" value="ECO:0007669"/>
    <property type="project" value="TreeGrafter"/>
</dbReference>
<proteinExistence type="predicted"/>
<reference evidence="5 6" key="1">
    <citation type="journal article" date="2014" name="J. Microbiol.">
        <title>Diaminobutyricibacter tongyongensis gen. nov., sp. nov. and Homoserinibacter gongjuensis gen. nov., sp. nov. belong to the family Microbacteriaceae.</title>
        <authorList>
            <person name="Kim S.J."/>
            <person name="Ahn J.H."/>
            <person name="Weon H.Y."/>
            <person name="Hamada M."/>
            <person name="Suzuki K."/>
            <person name="Kwon S.W."/>
        </authorList>
    </citation>
    <scope>NUCLEOTIDE SEQUENCE [LARGE SCALE GENOMIC DNA]</scope>
    <source>
        <strain evidence="5 6">NBRC 108724</strain>
    </source>
</reference>
<dbReference type="InterPro" id="IPR013341">
    <property type="entry name" value="Mandelate_racemase_N_dom"/>
</dbReference>
<evidence type="ECO:0000259" key="4">
    <source>
        <dbReference type="SMART" id="SM00922"/>
    </source>
</evidence>
<dbReference type="Gene3D" id="3.30.390.10">
    <property type="entry name" value="Enolase-like, N-terminal domain"/>
    <property type="match status" value="1"/>
</dbReference>
<evidence type="ECO:0000256" key="1">
    <source>
        <dbReference type="ARBA" id="ARBA00001946"/>
    </source>
</evidence>
<comment type="caution">
    <text evidence="5">The sequence shown here is derived from an EMBL/GenBank/DDBJ whole genome shotgun (WGS) entry which is preliminary data.</text>
</comment>
<gene>
    <name evidence="5" type="ORF">G3T36_05860</name>
</gene>
<dbReference type="PANTHER" id="PTHR13794">
    <property type="entry name" value="ENOLASE SUPERFAMILY, MANDELATE RACEMASE"/>
    <property type="match status" value="1"/>
</dbReference>
<dbReference type="InterPro" id="IPR013342">
    <property type="entry name" value="Mandelate_racemase_C"/>
</dbReference>
<dbReference type="SUPFAM" id="SSF51604">
    <property type="entry name" value="Enolase C-terminal domain-like"/>
    <property type="match status" value="1"/>
</dbReference>